<comment type="caution">
    <text evidence="2">The sequence shown here is derived from an EMBL/GenBank/DDBJ whole genome shotgun (WGS) entry which is preliminary data.</text>
</comment>
<feature type="compositionally biased region" description="Basic residues" evidence="1">
    <location>
        <begin position="526"/>
        <end position="536"/>
    </location>
</feature>
<proteinExistence type="predicted"/>
<gene>
    <name evidence="2" type="ORF">B7P43_G15507</name>
</gene>
<keyword evidence="3" id="KW-1185">Reference proteome</keyword>
<protein>
    <submittedName>
        <fullName evidence="2">Uncharacterized protein</fullName>
    </submittedName>
</protein>
<name>A0A2J7PIP8_9NEOP</name>
<feature type="region of interest" description="Disordered" evidence="1">
    <location>
        <begin position="511"/>
        <end position="536"/>
    </location>
</feature>
<feature type="region of interest" description="Disordered" evidence="1">
    <location>
        <begin position="24"/>
        <end position="62"/>
    </location>
</feature>
<feature type="region of interest" description="Disordered" evidence="1">
    <location>
        <begin position="448"/>
        <end position="475"/>
    </location>
</feature>
<feature type="compositionally biased region" description="Polar residues" evidence="1">
    <location>
        <begin position="45"/>
        <end position="58"/>
    </location>
</feature>
<organism evidence="2 3">
    <name type="scientific">Cryptotermes secundus</name>
    <dbReference type="NCBI Taxonomy" id="105785"/>
    <lineage>
        <taxon>Eukaryota</taxon>
        <taxon>Metazoa</taxon>
        <taxon>Ecdysozoa</taxon>
        <taxon>Arthropoda</taxon>
        <taxon>Hexapoda</taxon>
        <taxon>Insecta</taxon>
        <taxon>Pterygota</taxon>
        <taxon>Neoptera</taxon>
        <taxon>Polyneoptera</taxon>
        <taxon>Dictyoptera</taxon>
        <taxon>Blattodea</taxon>
        <taxon>Blattoidea</taxon>
        <taxon>Termitoidae</taxon>
        <taxon>Kalotermitidae</taxon>
        <taxon>Cryptotermitinae</taxon>
        <taxon>Cryptotermes</taxon>
    </lineage>
</organism>
<feature type="compositionally biased region" description="Low complexity" evidence="1">
    <location>
        <begin position="27"/>
        <end position="37"/>
    </location>
</feature>
<sequence length="536" mass="58023">MLWERNCLRKDILIDVFALAPFQKPTGSSCRRSSSRGSNRKVSGHYQSRSQPTSQTVSPMDILTGGRKSSLLISTSPLPVPVTPPEDPVLVQGTPLVDLGESSGSNSVPSTESMFITAATRHEHEEGPRNLPQRRYENVLDTPFQEQKENSIPDALCSNRFENSILFASSVPPIAEQDEEPSDGGGSNKDLFGSSPFNSGSYVVNPFSSSSSSSANSGVVMAKSIVSPLKPYQITTSSPCVSHQQASPSFTDQSQYFSPSQKFLVPNPERHCLESPGSPSDAVSMTSSVNAPSLPPGIIPGSAMLRLLSQPQQDLFGAVPFSDVTTQILTKHSQPINFPRPTTLPLNHMSPANDIVPKLKSDHKHSCSVSPAAVSILKLEPLHSCHFQENADSSSLSEANRHKGNIDTSPKLLQLKDKSKSGDRSKYHLIKDCHTSKLEKVNVLSSKLSHKTGKSAASSGFKKSSKVSKKVGGEKTSKMVAAGFSNMSFEDFPSDEGDEGLTEQMVVPFEVIRGEKQTHDGERRFGSLKRRSNPFS</sequence>
<dbReference type="InParanoid" id="A0A2J7PIP8"/>
<feature type="compositionally biased region" description="Basic and acidic residues" evidence="1">
    <location>
        <begin position="512"/>
        <end position="525"/>
    </location>
</feature>
<dbReference type="AlphaFoldDB" id="A0A2J7PIP8"/>
<evidence type="ECO:0000256" key="1">
    <source>
        <dbReference type="SAM" id="MobiDB-lite"/>
    </source>
</evidence>
<evidence type="ECO:0000313" key="3">
    <source>
        <dbReference type="Proteomes" id="UP000235965"/>
    </source>
</evidence>
<dbReference type="STRING" id="105785.A0A2J7PIP8"/>
<feature type="compositionally biased region" description="Basic and acidic residues" evidence="1">
    <location>
        <begin position="414"/>
        <end position="428"/>
    </location>
</feature>
<evidence type="ECO:0000313" key="2">
    <source>
        <dbReference type="EMBL" id="PNF16215.1"/>
    </source>
</evidence>
<feature type="region of interest" description="Disordered" evidence="1">
    <location>
        <begin position="396"/>
        <end position="428"/>
    </location>
</feature>
<dbReference type="EMBL" id="NEVH01024980">
    <property type="protein sequence ID" value="PNF16215.1"/>
    <property type="molecule type" value="Genomic_DNA"/>
</dbReference>
<reference evidence="2 3" key="1">
    <citation type="submission" date="2017-12" db="EMBL/GenBank/DDBJ databases">
        <title>Hemimetabolous genomes reveal molecular basis of termite eusociality.</title>
        <authorList>
            <person name="Harrison M.C."/>
            <person name="Jongepier E."/>
            <person name="Robertson H.M."/>
            <person name="Arning N."/>
            <person name="Bitard-Feildel T."/>
            <person name="Chao H."/>
            <person name="Childers C.P."/>
            <person name="Dinh H."/>
            <person name="Doddapaneni H."/>
            <person name="Dugan S."/>
            <person name="Gowin J."/>
            <person name="Greiner C."/>
            <person name="Han Y."/>
            <person name="Hu H."/>
            <person name="Hughes D.S.T."/>
            <person name="Huylmans A.-K."/>
            <person name="Kemena C."/>
            <person name="Kremer L.P.M."/>
            <person name="Lee S.L."/>
            <person name="Lopez-Ezquerra A."/>
            <person name="Mallet L."/>
            <person name="Monroy-Kuhn J.M."/>
            <person name="Moser A."/>
            <person name="Murali S.C."/>
            <person name="Muzny D.M."/>
            <person name="Otani S."/>
            <person name="Piulachs M.-D."/>
            <person name="Poelchau M."/>
            <person name="Qu J."/>
            <person name="Schaub F."/>
            <person name="Wada-Katsumata A."/>
            <person name="Worley K.C."/>
            <person name="Xie Q."/>
            <person name="Ylla G."/>
            <person name="Poulsen M."/>
            <person name="Gibbs R.A."/>
            <person name="Schal C."/>
            <person name="Richards S."/>
            <person name="Belles X."/>
            <person name="Korb J."/>
            <person name="Bornberg-Bauer E."/>
        </authorList>
    </citation>
    <scope>NUCLEOTIDE SEQUENCE [LARGE SCALE GENOMIC DNA]</scope>
    <source>
        <tissue evidence="2">Whole body</tissue>
    </source>
</reference>
<dbReference type="OrthoDB" id="2018507at2759"/>
<accession>A0A2J7PIP8</accession>
<dbReference type="Proteomes" id="UP000235965">
    <property type="component" value="Unassembled WGS sequence"/>
</dbReference>